<feature type="region of interest" description="Disordered" evidence="1">
    <location>
        <begin position="382"/>
        <end position="463"/>
    </location>
</feature>
<evidence type="ECO:0000313" key="4">
    <source>
        <dbReference type="Proteomes" id="UP000019116"/>
    </source>
</evidence>
<dbReference type="STRING" id="4565.A0A3B6PFG5"/>
<protein>
    <recommendedName>
        <fullName evidence="2">F-box domain-containing protein</fullName>
    </recommendedName>
</protein>
<dbReference type="InterPro" id="IPR001810">
    <property type="entry name" value="F-box_dom"/>
</dbReference>
<dbReference type="OMA" id="NSHIFLM"/>
<dbReference type="AlphaFoldDB" id="A0A3B6PFG5"/>
<dbReference type="CDD" id="cd09917">
    <property type="entry name" value="F-box_SF"/>
    <property type="match status" value="1"/>
</dbReference>
<keyword evidence="4" id="KW-1185">Reference proteome</keyword>
<dbReference type="Pfam" id="PF23635">
    <property type="entry name" value="Beta-prop_AT5G49610-like"/>
    <property type="match status" value="1"/>
</dbReference>
<dbReference type="EnsemblPlants" id="TraesCS6B02G049600.1">
    <property type="protein sequence ID" value="TraesCS6B02G049600.1"/>
    <property type="gene ID" value="TraesCS6B02G049600"/>
</dbReference>
<organism evidence="3">
    <name type="scientific">Triticum aestivum</name>
    <name type="common">Wheat</name>
    <dbReference type="NCBI Taxonomy" id="4565"/>
    <lineage>
        <taxon>Eukaryota</taxon>
        <taxon>Viridiplantae</taxon>
        <taxon>Streptophyta</taxon>
        <taxon>Embryophyta</taxon>
        <taxon>Tracheophyta</taxon>
        <taxon>Spermatophyta</taxon>
        <taxon>Magnoliopsida</taxon>
        <taxon>Liliopsida</taxon>
        <taxon>Poales</taxon>
        <taxon>Poaceae</taxon>
        <taxon>BOP clade</taxon>
        <taxon>Pooideae</taxon>
        <taxon>Triticodae</taxon>
        <taxon>Triticeae</taxon>
        <taxon>Triticinae</taxon>
        <taxon>Triticum</taxon>
    </lineage>
</organism>
<evidence type="ECO:0000259" key="2">
    <source>
        <dbReference type="SMART" id="SM00256"/>
    </source>
</evidence>
<accession>A0A3B6PFG5</accession>
<proteinExistence type="predicted"/>
<feature type="compositionally biased region" description="Basic and acidic residues" evidence="1">
    <location>
        <begin position="436"/>
        <end position="445"/>
    </location>
</feature>
<evidence type="ECO:0000256" key="1">
    <source>
        <dbReference type="SAM" id="MobiDB-lite"/>
    </source>
</evidence>
<dbReference type="Gramene" id="TraesCLE_scaffold_023564_01G000200.1">
    <property type="protein sequence ID" value="TraesCLE_scaffold_023564_01G000200.1"/>
    <property type="gene ID" value="TraesCLE_scaffold_023564_01G000200"/>
</dbReference>
<dbReference type="PANTHER" id="PTHR31264:SF23">
    <property type="entry name" value="F-BOX DOMAIN-CONTAINING PROTEIN"/>
    <property type="match status" value="1"/>
</dbReference>
<name>A0A3B6PFG5_WHEAT</name>
<dbReference type="PANTHER" id="PTHR31264">
    <property type="entry name" value="OS07G0554500 PROTEIN-RELATED"/>
    <property type="match status" value="1"/>
</dbReference>
<dbReference type="InterPro" id="IPR056594">
    <property type="entry name" value="AT5G49610-like_b-prop"/>
</dbReference>
<reference evidence="3" key="1">
    <citation type="submission" date="2018-08" db="EMBL/GenBank/DDBJ databases">
        <authorList>
            <person name="Rossello M."/>
        </authorList>
    </citation>
    <scope>NUCLEOTIDE SEQUENCE [LARGE SCALE GENOMIC DNA]</scope>
    <source>
        <strain evidence="3">cv. Chinese Spring</strain>
    </source>
</reference>
<reference evidence="3" key="2">
    <citation type="submission" date="2018-10" db="UniProtKB">
        <authorList>
            <consortium name="EnsemblPlants"/>
        </authorList>
    </citation>
    <scope>IDENTIFICATION</scope>
</reference>
<evidence type="ECO:0000313" key="3">
    <source>
        <dbReference type="EnsemblPlants" id="TraesCS6B02G049600.1"/>
    </source>
</evidence>
<feature type="compositionally biased region" description="Polar residues" evidence="1">
    <location>
        <begin position="404"/>
        <end position="413"/>
    </location>
</feature>
<feature type="compositionally biased region" description="Polar residues" evidence="1">
    <location>
        <begin position="382"/>
        <end position="391"/>
    </location>
</feature>
<feature type="domain" description="F-box" evidence="2">
    <location>
        <begin position="24"/>
        <end position="65"/>
    </location>
</feature>
<dbReference type="InterPro" id="IPR036047">
    <property type="entry name" value="F-box-like_dom_sf"/>
</dbReference>
<dbReference type="Gramene" id="TraesCS6B03G0112200.1">
    <property type="protein sequence ID" value="TraesCS6B03G0112200.1.CDS"/>
    <property type="gene ID" value="TraesCS6B03G0112200"/>
</dbReference>
<dbReference type="SUPFAM" id="SSF81383">
    <property type="entry name" value="F-box domain"/>
    <property type="match status" value="1"/>
</dbReference>
<dbReference type="Gramene" id="TraesCS6B02G049600.1">
    <property type="protein sequence ID" value="TraesCS6B02G049600.1"/>
    <property type="gene ID" value="TraesCS6B02G049600"/>
</dbReference>
<dbReference type="SMART" id="SM00256">
    <property type="entry name" value="FBOX"/>
    <property type="match status" value="1"/>
</dbReference>
<dbReference type="Proteomes" id="UP000019116">
    <property type="component" value="Chromosome 6B"/>
</dbReference>
<dbReference type="PaxDb" id="4565-Traes_6AS_0E9DAA34C.1"/>
<dbReference type="OrthoDB" id="687195at2759"/>
<sequence>MGGDATEIAILESHGPQEMASLPIPDELLPEIFLRLPTPADLVRTSAACVSFRGVVTDRPFLRRYRKIHAPPLLGFLDLNGVFHPAEPPHPFTSAAEAFADFSLSFLPAPASDWAIQDIRDGRVLLGRRGVFTEFVVCDPLHRRHILLPPIPDVNQWLPSVDNSHIFLMGGDEDASDETFFRVIYVAVNQHKQVALVFSSSTGQWRATPPSIVRSPNSYWLQCAYGCLYGLTERNQKLQVLDTQRMVFSLLDLPPEARAGGSSYVHIAIVEAGEGIIGMFVLPHKTYDLSYFIKRNNGGSSSHWQLEKTISLDSSQYSLNKHSTGRKLFLYHRGSPSLVAGLFSMDVKTFQLQMVFACKYYGMLYPRAYYNFPPFLSTPIVSSGTQEQGVETPQAEEEPIDSPQYESNVNEANVGSPADVSRTGDGTQEQGEELIDSCHDERSDDAVDVGGHAGVWRAGDGAD</sequence>